<dbReference type="Pfam" id="PF00271">
    <property type="entry name" value="Helicase_C"/>
    <property type="match status" value="1"/>
</dbReference>
<feature type="domain" description="DEAD-box RNA helicase Q" evidence="11">
    <location>
        <begin position="237"/>
        <end position="265"/>
    </location>
</feature>
<dbReference type="Gene3D" id="3.40.50.300">
    <property type="entry name" value="P-loop containing nucleotide triphosphate hydrolases"/>
    <property type="match status" value="2"/>
</dbReference>
<dbReference type="InterPro" id="IPR014001">
    <property type="entry name" value="Helicase_ATP-bd"/>
</dbReference>
<dbReference type="Proteomes" id="UP000694843">
    <property type="component" value="Unplaced"/>
</dbReference>
<feature type="compositionally biased region" description="Basic and acidic residues" evidence="8">
    <location>
        <begin position="182"/>
        <end position="191"/>
    </location>
</feature>
<dbReference type="InterPro" id="IPR001650">
    <property type="entry name" value="Helicase_C-like"/>
</dbReference>
<gene>
    <name evidence="13" type="primary">LOC108675005</name>
</gene>
<protein>
    <recommendedName>
        <fullName evidence="7">ATP-dependent RNA helicase</fullName>
        <ecNumber evidence="7">3.6.4.13</ecNumber>
    </recommendedName>
</protein>
<sequence>MSSNSIFIHMAGATAATHSNLTAAGNAVQGPIVVLKKKTKGPAGSFCVRRAGAPAPPPVGELGRTSSASDRTSKIFTKSKTTPTHRNLSNGATTGKKVTFSIQSSKPIISDPQENNAKPPTNVLSSKITPESSKKKEAKPCVKQILSPYKKQNIKVPFKNVNENAAATNSQSSEASSANHNFDGHRDDNSHSHANRTSQSSSKQSSFVSSLFAGNPKIPTLPKVDVSPIQEEVFSSDSFESLDINPVLVSHVNKLGYSSLTVVQQRGIPAILKGSDVLIKSQTGSGKTLTYALPIVNALFTRTPRVDRSAGVLALVVVPTRELALQTYRWLEDLCRACVSIVPGYLIGGEKKKSEKHRLRRGVNILVATPGRLQDHISTTECLKLSQVQFFVLDEADRMLEMGYEKAISGILEALVEAKLHGDEKRFLSKHEAVTIKDASKRRMADEEEEDSEQESNPSKKFKSNNSEAIAMMTNNSMKPKDGKAALQTIMLSATLTEEVQRLAGLSLHSPEVVDVSGDGNLDDLSAVTPGLLVHHYTLVPAKLRLVTLFAFILSKCMYGAHRKMLVFMATQDMVDYHTALLQTVLARYGRIEKKTPVKSEEEMQADQVLDFFDAKKKKKKPLAGEAKKADVEVDDEPLIHFMQLRGNMSQAERTNVFNQFRTASSGVLLSTDVAARGLDLPSVSWIVQFTGPTSVRDYVHRVGRTSRANTRGDALLVLAPSEAGFIEQLEKSKIALSEIKVEKILRAFILRPPKVDPEFVLPRSLQEGATKLQLQCEHLLLSDTTALSMATKAYMSFIRAYASYPRDMRQIFCYKALHLGHYAKSFGLRDAPSCLHAHQTYRAQAAHKLHQEKQVVRQKAQFKKVLAQKSGAQPKMATISEFDSGLDDITPSRSMGAPKKKPSVISLKSEKTKKLKKVSKSKAKVKSSA</sequence>
<name>A0A8B7NXF2_HYAAZ</name>
<keyword evidence="1 7" id="KW-0547">Nucleotide-binding</keyword>
<dbReference type="InterPro" id="IPR011545">
    <property type="entry name" value="DEAD/DEAH_box_helicase_dom"/>
</dbReference>
<evidence type="ECO:0000259" key="10">
    <source>
        <dbReference type="PROSITE" id="PS51194"/>
    </source>
</evidence>
<dbReference type="EC" id="3.6.4.13" evidence="7"/>
<dbReference type="SUPFAM" id="SSF52540">
    <property type="entry name" value="P-loop containing nucleoside triphosphate hydrolases"/>
    <property type="match status" value="2"/>
</dbReference>
<keyword evidence="4 7" id="KW-0067">ATP-binding</keyword>
<comment type="catalytic activity">
    <reaction evidence="7">
        <text>ATP + H2O = ADP + phosphate + H(+)</text>
        <dbReference type="Rhea" id="RHEA:13065"/>
        <dbReference type="ChEBI" id="CHEBI:15377"/>
        <dbReference type="ChEBI" id="CHEBI:15378"/>
        <dbReference type="ChEBI" id="CHEBI:30616"/>
        <dbReference type="ChEBI" id="CHEBI:43474"/>
        <dbReference type="ChEBI" id="CHEBI:456216"/>
        <dbReference type="EC" id="3.6.4.13"/>
    </reaction>
</comment>
<evidence type="ECO:0000256" key="1">
    <source>
        <dbReference type="ARBA" id="ARBA00022741"/>
    </source>
</evidence>
<dbReference type="Pfam" id="PF13959">
    <property type="entry name" value="CTE_SPB4"/>
    <property type="match status" value="1"/>
</dbReference>
<evidence type="ECO:0000256" key="8">
    <source>
        <dbReference type="SAM" id="MobiDB-lite"/>
    </source>
</evidence>
<organism evidence="12 13">
    <name type="scientific">Hyalella azteca</name>
    <name type="common">Amphipod</name>
    <dbReference type="NCBI Taxonomy" id="294128"/>
    <lineage>
        <taxon>Eukaryota</taxon>
        <taxon>Metazoa</taxon>
        <taxon>Ecdysozoa</taxon>
        <taxon>Arthropoda</taxon>
        <taxon>Crustacea</taxon>
        <taxon>Multicrustacea</taxon>
        <taxon>Malacostraca</taxon>
        <taxon>Eumalacostraca</taxon>
        <taxon>Peracarida</taxon>
        <taxon>Amphipoda</taxon>
        <taxon>Senticaudata</taxon>
        <taxon>Talitrida</taxon>
        <taxon>Talitroidea</taxon>
        <taxon>Hyalellidae</taxon>
        <taxon>Hyalella</taxon>
    </lineage>
</organism>
<dbReference type="PROSITE" id="PS51192">
    <property type="entry name" value="HELICASE_ATP_BIND_1"/>
    <property type="match status" value="1"/>
</dbReference>
<feature type="short sequence motif" description="Q motif" evidence="6">
    <location>
        <begin position="237"/>
        <end position="265"/>
    </location>
</feature>
<evidence type="ECO:0000256" key="6">
    <source>
        <dbReference type="PROSITE-ProRule" id="PRU00552"/>
    </source>
</evidence>
<dbReference type="SMART" id="SM00490">
    <property type="entry name" value="HELICc"/>
    <property type="match status" value="1"/>
</dbReference>
<feature type="compositionally biased region" description="Low complexity" evidence="8">
    <location>
        <begin position="455"/>
        <end position="466"/>
    </location>
</feature>
<feature type="domain" description="Helicase ATP-binding" evidence="9">
    <location>
        <begin position="268"/>
        <end position="514"/>
    </location>
</feature>
<accession>A0A8B7NXF2</accession>
<keyword evidence="5 7" id="KW-0694">RNA-binding</keyword>
<proteinExistence type="inferred from homology"/>
<dbReference type="KEGG" id="hazt:108675005"/>
<dbReference type="SMART" id="SM01178">
    <property type="entry name" value="DUF4217"/>
    <property type="match status" value="1"/>
</dbReference>
<dbReference type="Pfam" id="PF00270">
    <property type="entry name" value="DEAD"/>
    <property type="match status" value="1"/>
</dbReference>
<feature type="region of interest" description="Disordered" evidence="8">
    <location>
        <begin position="884"/>
        <end position="930"/>
    </location>
</feature>
<dbReference type="AlphaFoldDB" id="A0A8B7NXF2"/>
<dbReference type="InterPro" id="IPR000629">
    <property type="entry name" value="RNA-helicase_DEAD-box_CS"/>
</dbReference>
<feature type="region of interest" description="Disordered" evidence="8">
    <location>
        <begin position="165"/>
        <end position="206"/>
    </location>
</feature>
<dbReference type="InterPro" id="IPR027417">
    <property type="entry name" value="P-loop_NTPase"/>
</dbReference>
<dbReference type="InterPro" id="IPR014014">
    <property type="entry name" value="RNA_helicase_DEAD_Q_motif"/>
</dbReference>
<keyword evidence="2 7" id="KW-0378">Hydrolase</keyword>
<evidence type="ECO:0000259" key="9">
    <source>
        <dbReference type="PROSITE" id="PS51192"/>
    </source>
</evidence>
<evidence type="ECO:0000256" key="5">
    <source>
        <dbReference type="ARBA" id="ARBA00022884"/>
    </source>
</evidence>
<comment type="domain">
    <text evidence="7">The Q motif is unique to and characteristic of the DEAD box family of RNA helicases and controls ATP binding and hydrolysis.</text>
</comment>
<dbReference type="InterPro" id="IPR025313">
    <property type="entry name" value="SPB4-like_CTE"/>
</dbReference>
<dbReference type="GO" id="GO:0003723">
    <property type="term" value="F:RNA binding"/>
    <property type="evidence" value="ECO:0007669"/>
    <property type="project" value="UniProtKB-UniRule"/>
</dbReference>
<dbReference type="GO" id="GO:0003724">
    <property type="term" value="F:RNA helicase activity"/>
    <property type="evidence" value="ECO:0007669"/>
    <property type="project" value="UniProtKB-EC"/>
</dbReference>
<evidence type="ECO:0000256" key="4">
    <source>
        <dbReference type="ARBA" id="ARBA00022840"/>
    </source>
</evidence>
<comment type="function">
    <text evidence="7">RNA helicase.</text>
</comment>
<evidence type="ECO:0000256" key="2">
    <source>
        <dbReference type="ARBA" id="ARBA00022801"/>
    </source>
</evidence>
<evidence type="ECO:0000313" key="12">
    <source>
        <dbReference type="Proteomes" id="UP000694843"/>
    </source>
</evidence>
<evidence type="ECO:0000259" key="11">
    <source>
        <dbReference type="PROSITE" id="PS51195"/>
    </source>
</evidence>
<feature type="compositionally biased region" description="Polar residues" evidence="8">
    <location>
        <begin position="106"/>
        <end position="131"/>
    </location>
</feature>
<feature type="domain" description="Helicase C-terminal" evidence="10">
    <location>
        <begin position="545"/>
        <end position="746"/>
    </location>
</feature>
<feature type="compositionally biased region" description="Polar residues" evidence="8">
    <location>
        <begin position="165"/>
        <end position="180"/>
    </location>
</feature>
<dbReference type="PROSITE" id="PS51194">
    <property type="entry name" value="HELICASE_CTER"/>
    <property type="match status" value="1"/>
</dbReference>
<dbReference type="CDD" id="cd18787">
    <property type="entry name" value="SF2_C_DEAD"/>
    <property type="match status" value="1"/>
</dbReference>
<keyword evidence="3 7" id="KW-0347">Helicase</keyword>
<dbReference type="PROSITE" id="PS51195">
    <property type="entry name" value="Q_MOTIF"/>
    <property type="match status" value="1"/>
</dbReference>
<feature type="compositionally biased region" description="Basic residues" evidence="8">
    <location>
        <begin position="912"/>
        <end position="930"/>
    </location>
</feature>
<dbReference type="OrthoDB" id="422663at2759"/>
<dbReference type="GeneID" id="108675005"/>
<reference evidence="13" key="1">
    <citation type="submission" date="2025-08" db="UniProtKB">
        <authorList>
            <consortium name="RefSeq"/>
        </authorList>
    </citation>
    <scope>IDENTIFICATION</scope>
    <source>
        <tissue evidence="13">Whole organism</tissue>
    </source>
</reference>
<dbReference type="RefSeq" id="XP_018018484.1">
    <property type="nucleotide sequence ID" value="XM_018162995.2"/>
</dbReference>
<feature type="region of interest" description="Disordered" evidence="8">
    <location>
        <begin position="438"/>
        <end position="466"/>
    </location>
</feature>
<dbReference type="PROSITE" id="PS00039">
    <property type="entry name" value="DEAD_ATP_HELICASE"/>
    <property type="match status" value="1"/>
</dbReference>
<dbReference type="GO" id="GO:0005524">
    <property type="term" value="F:ATP binding"/>
    <property type="evidence" value="ECO:0007669"/>
    <property type="project" value="UniProtKB-UniRule"/>
</dbReference>
<feature type="region of interest" description="Disordered" evidence="8">
    <location>
        <begin position="106"/>
        <end position="140"/>
    </location>
</feature>
<dbReference type="SMART" id="SM00487">
    <property type="entry name" value="DEXDc"/>
    <property type="match status" value="1"/>
</dbReference>
<evidence type="ECO:0000256" key="3">
    <source>
        <dbReference type="ARBA" id="ARBA00022806"/>
    </source>
</evidence>
<evidence type="ECO:0000313" key="13">
    <source>
        <dbReference type="RefSeq" id="XP_018018484.1"/>
    </source>
</evidence>
<evidence type="ECO:0000256" key="7">
    <source>
        <dbReference type="RuleBase" id="RU365068"/>
    </source>
</evidence>
<comment type="similarity">
    <text evidence="7">Belongs to the DEAD box helicase family.</text>
</comment>
<keyword evidence="12" id="KW-1185">Reference proteome</keyword>
<dbReference type="GO" id="GO:0016787">
    <property type="term" value="F:hydrolase activity"/>
    <property type="evidence" value="ECO:0007669"/>
    <property type="project" value="UniProtKB-KW"/>
</dbReference>
<dbReference type="PANTHER" id="PTHR24031">
    <property type="entry name" value="RNA HELICASE"/>
    <property type="match status" value="1"/>
</dbReference>
<feature type="region of interest" description="Disordered" evidence="8">
    <location>
        <begin position="49"/>
        <end position="71"/>
    </location>
</feature>